<proteinExistence type="predicted"/>
<keyword evidence="1" id="KW-0812">Transmembrane</keyword>
<dbReference type="EMBL" id="MN739300">
    <property type="protein sequence ID" value="QHS97585.1"/>
    <property type="molecule type" value="Genomic_DNA"/>
</dbReference>
<organism evidence="2">
    <name type="scientific">viral metagenome</name>
    <dbReference type="NCBI Taxonomy" id="1070528"/>
    <lineage>
        <taxon>unclassified sequences</taxon>
        <taxon>metagenomes</taxon>
        <taxon>organismal metagenomes</taxon>
    </lineage>
</organism>
<keyword evidence="1" id="KW-1133">Transmembrane helix</keyword>
<evidence type="ECO:0000313" key="2">
    <source>
        <dbReference type="EMBL" id="QHS97585.1"/>
    </source>
</evidence>
<accession>A0A6C0BYV5</accession>
<feature type="transmembrane region" description="Helical" evidence="1">
    <location>
        <begin position="46"/>
        <end position="65"/>
    </location>
</feature>
<protein>
    <submittedName>
        <fullName evidence="2">Uncharacterized protein</fullName>
    </submittedName>
</protein>
<evidence type="ECO:0000256" key="1">
    <source>
        <dbReference type="SAM" id="Phobius"/>
    </source>
</evidence>
<sequence length="94" mass="10082">MSMLQGSPVEGPRGMCLLLLIAVYLLCQCCVNYATFRDACNQQTRWSMLFNVVNTFMAGALLIFICTKITQGSAPTAMISPTMDASSSAGGLFS</sequence>
<name>A0A6C0BYV5_9ZZZZ</name>
<feature type="transmembrane region" description="Helical" evidence="1">
    <location>
        <begin position="12"/>
        <end position="34"/>
    </location>
</feature>
<keyword evidence="1" id="KW-0472">Membrane</keyword>
<dbReference type="AlphaFoldDB" id="A0A6C0BYV5"/>
<reference evidence="2" key="1">
    <citation type="journal article" date="2020" name="Nature">
        <title>Giant virus diversity and host interactions through global metagenomics.</title>
        <authorList>
            <person name="Schulz F."/>
            <person name="Roux S."/>
            <person name="Paez-Espino D."/>
            <person name="Jungbluth S."/>
            <person name="Walsh D.A."/>
            <person name="Denef V.J."/>
            <person name="McMahon K.D."/>
            <person name="Konstantinidis K.T."/>
            <person name="Eloe-Fadrosh E.A."/>
            <person name="Kyrpides N.C."/>
            <person name="Woyke T."/>
        </authorList>
    </citation>
    <scope>NUCLEOTIDE SEQUENCE</scope>
    <source>
        <strain evidence="2">GVMAG-M-3300020182-33</strain>
    </source>
</reference>